<evidence type="ECO:0000313" key="2">
    <source>
        <dbReference type="Proteomes" id="UP000230177"/>
    </source>
</evidence>
<gene>
    <name evidence="1" type="ORF">COY13_01480</name>
</gene>
<dbReference type="AlphaFoldDB" id="A0A2M7UAM0"/>
<dbReference type="Proteomes" id="UP000230177">
    <property type="component" value="Unassembled WGS sequence"/>
</dbReference>
<accession>A0A2M7UAM0</accession>
<dbReference type="EMBL" id="PFOE01000046">
    <property type="protein sequence ID" value="PIZ68285.1"/>
    <property type="molecule type" value="Genomic_DNA"/>
</dbReference>
<name>A0A2M7UAM0_9BACT</name>
<sequence>MKECSEGNPLSKLPGEYDRKVKTQRNWRGGTQPVEHVVQFDTNRKTSPGFDILPFIPLEIVGNPQGW</sequence>
<evidence type="ECO:0000313" key="1">
    <source>
        <dbReference type="EMBL" id="PIZ68285.1"/>
    </source>
</evidence>
<protein>
    <submittedName>
        <fullName evidence="1">Uncharacterized protein</fullName>
    </submittedName>
</protein>
<proteinExistence type="predicted"/>
<organism evidence="1 2">
    <name type="scientific">Candidatus Roizmanbacteria bacterium CG_4_10_14_0_2_um_filter_36_35</name>
    <dbReference type="NCBI Taxonomy" id="1974822"/>
    <lineage>
        <taxon>Bacteria</taxon>
        <taxon>Candidatus Roizmaniibacteriota</taxon>
    </lineage>
</organism>
<comment type="caution">
    <text evidence="1">The sequence shown here is derived from an EMBL/GenBank/DDBJ whole genome shotgun (WGS) entry which is preliminary data.</text>
</comment>
<reference evidence="2" key="1">
    <citation type="submission" date="2017-09" db="EMBL/GenBank/DDBJ databases">
        <title>Depth-based differentiation of microbial function through sediment-hosted aquifers and enrichment of novel symbionts in the deep terrestrial subsurface.</title>
        <authorList>
            <person name="Probst A.J."/>
            <person name="Ladd B."/>
            <person name="Jarett J.K."/>
            <person name="Geller-Mcgrath D.E."/>
            <person name="Sieber C.M.K."/>
            <person name="Emerson J.B."/>
            <person name="Anantharaman K."/>
            <person name="Thomas B.C."/>
            <person name="Malmstrom R."/>
            <person name="Stieglmeier M."/>
            <person name="Klingl A."/>
            <person name="Woyke T."/>
            <person name="Ryan C.M."/>
            <person name="Banfield J.F."/>
        </authorList>
    </citation>
    <scope>NUCLEOTIDE SEQUENCE [LARGE SCALE GENOMIC DNA]</scope>
</reference>